<dbReference type="Proteomes" id="UP001500929">
    <property type="component" value="Unassembled WGS sequence"/>
</dbReference>
<keyword evidence="2" id="KW-1185">Reference proteome</keyword>
<evidence type="ECO:0000313" key="2">
    <source>
        <dbReference type="Proteomes" id="UP001500929"/>
    </source>
</evidence>
<organism evidence="1 2">
    <name type="scientific">Herbiconiux moechotypicola</name>
    <dbReference type="NCBI Taxonomy" id="637393"/>
    <lineage>
        <taxon>Bacteria</taxon>
        <taxon>Bacillati</taxon>
        <taxon>Actinomycetota</taxon>
        <taxon>Actinomycetes</taxon>
        <taxon>Micrococcales</taxon>
        <taxon>Microbacteriaceae</taxon>
        <taxon>Herbiconiux</taxon>
    </lineage>
</organism>
<reference evidence="2" key="1">
    <citation type="journal article" date="2019" name="Int. J. Syst. Evol. Microbiol.">
        <title>The Global Catalogue of Microorganisms (GCM) 10K type strain sequencing project: providing services to taxonomists for standard genome sequencing and annotation.</title>
        <authorList>
            <consortium name="The Broad Institute Genomics Platform"/>
            <consortium name="The Broad Institute Genome Sequencing Center for Infectious Disease"/>
            <person name="Wu L."/>
            <person name="Ma J."/>
        </authorList>
    </citation>
    <scope>NUCLEOTIDE SEQUENCE [LARGE SCALE GENOMIC DNA]</scope>
    <source>
        <strain evidence="2">JCM 16117</strain>
    </source>
</reference>
<dbReference type="RefSeq" id="WP_259479550.1">
    <property type="nucleotide sequence ID" value="NZ_BAAAQY010000005.1"/>
</dbReference>
<dbReference type="EMBL" id="BAAAQY010000005">
    <property type="protein sequence ID" value="GAA2235585.1"/>
    <property type="molecule type" value="Genomic_DNA"/>
</dbReference>
<evidence type="ECO:0000313" key="1">
    <source>
        <dbReference type="EMBL" id="GAA2235585.1"/>
    </source>
</evidence>
<accession>A0ABP5QJJ4</accession>
<gene>
    <name evidence="1" type="ORF">GCM10009851_20750</name>
</gene>
<name>A0ABP5QJJ4_9MICO</name>
<comment type="caution">
    <text evidence="1">The sequence shown here is derived from an EMBL/GenBank/DDBJ whole genome shotgun (WGS) entry which is preliminary data.</text>
</comment>
<protein>
    <submittedName>
        <fullName evidence="1">Uncharacterized protein</fullName>
    </submittedName>
</protein>
<sequence length="90" mass="9648">MNARQAAAAEAETAVEALLGNLDLDSVEIDNPRELRRIGLALREIDAAETELRTAVHAARAAGYSWTDIGMTLGTTRQAAQARFRIAPTA</sequence>
<proteinExistence type="predicted"/>